<evidence type="ECO:0000256" key="7">
    <source>
        <dbReference type="ARBA" id="ARBA00023136"/>
    </source>
</evidence>
<dbReference type="InterPro" id="IPR003593">
    <property type="entry name" value="AAA+_ATPase"/>
</dbReference>
<sequence>MQLIAEDLVIDRGSRRIIDGLSFAVKGGEALVLTGANGIGKTTLLRTLAGFIRPFRGVIRLDGGDDELTLGEQSHVVGHTNAVKSSLSVAENAGFWNTYLNVGLDSGQDPALRIAASLRHFGLEDLSDFPAAYLSAGQKRRLGLARLLVARRPVWLLDEPTASLDTASSERLVAAVNDHTSSGGLAVIATHLPLGLERARTLDLAAQRMAA</sequence>
<evidence type="ECO:0000256" key="5">
    <source>
        <dbReference type="ARBA" id="ARBA00022840"/>
    </source>
</evidence>
<dbReference type="SMART" id="SM00382">
    <property type="entry name" value="AAA"/>
    <property type="match status" value="1"/>
</dbReference>
<dbReference type="EMBL" id="FPCH01000003">
    <property type="protein sequence ID" value="SFV37655.1"/>
    <property type="molecule type" value="Genomic_DNA"/>
</dbReference>
<dbReference type="GO" id="GO:0022857">
    <property type="term" value="F:transmembrane transporter activity"/>
    <property type="evidence" value="ECO:0007669"/>
    <property type="project" value="InterPro"/>
</dbReference>
<dbReference type="NCBIfam" id="TIGR01189">
    <property type="entry name" value="ccmA"/>
    <property type="match status" value="1"/>
</dbReference>
<dbReference type="InterPro" id="IPR003439">
    <property type="entry name" value="ABC_transporter-like_ATP-bd"/>
</dbReference>
<reference evidence="10" key="1">
    <citation type="submission" date="2016-10" db="EMBL/GenBank/DDBJ databases">
        <authorList>
            <person name="Varghese N."/>
            <person name="Submissions S."/>
        </authorList>
    </citation>
    <scope>NUCLEOTIDE SEQUENCE [LARGE SCALE GENOMIC DNA]</scope>
    <source>
        <strain evidence="10">DSM 1565</strain>
    </source>
</reference>
<keyword evidence="5" id="KW-0067">ATP-binding</keyword>
<dbReference type="Proteomes" id="UP000199423">
    <property type="component" value="Unassembled WGS sequence"/>
</dbReference>
<evidence type="ECO:0000313" key="9">
    <source>
        <dbReference type="EMBL" id="SFV37655.1"/>
    </source>
</evidence>
<dbReference type="Pfam" id="PF00005">
    <property type="entry name" value="ABC_tran"/>
    <property type="match status" value="1"/>
</dbReference>
<dbReference type="InterPro" id="IPR027417">
    <property type="entry name" value="P-loop_NTPase"/>
</dbReference>
<evidence type="ECO:0000256" key="6">
    <source>
        <dbReference type="ARBA" id="ARBA00022967"/>
    </source>
</evidence>
<protein>
    <submittedName>
        <fullName evidence="9">Heme exporter protein A</fullName>
    </submittedName>
</protein>
<dbReference type="Gene3D" id="3.40.50.300">
    <property type="entry name" value="P-loop containing nucleotide triphosphate hydrolases"/>
    <property type="match status" value="1"/>
</dbReference>
<proteinExistence type="inferred from homology"/>
<keyword evidence="2" id="KW-0813">Transport</keyword>
<gene>
    <name evidence="9" type="ORF">SAMN04488557_3273</name>
</gene>
<evidence type="ECO:0000256" key="3">
    <source>
        <dbReference type="ARBA" id="ARBA00022741"/>
    </source>
</evidence>
<dbReference type="PANTHER" id="PTHR43499">
    <property type="entry name" value="ABC TRANSPORTER I FAMILY MEMBER 1"/>
    <property type="match status" value="1"/>
</dbReference>
<organism evidence="9 10">
    <name type="scientific">Hyphomicrobium facile</name>
    <dbReference type="NCBI Taxonomy" id="51670"/>
    <lineage>
        <taxon>Bacteria</taxon>
        <taxon>Pseudomonadati</taxon>
        <taxon>Pseudomonadota</taxon>
        <taxon>Alphaproteobacteria</taxon>
        <taxon>Hyphomicrobiales</taxon>
        <taxon>Hyphomicrobiaceae</taxon>
        <taxon>Hyphomicrobium</taxon>
    </lineage>
</organism>
<evidence type="ECO:0000259" key="8">
    <source>
        <dbReference type="PROSITE" id="PS50893"/>
    </source>
</evidence>
<keyword evidence="4" id="KW-0201">Cytochrome c-type biogenesis</keyword>
<keyword evidence="10" id="KW-1185">Reference proteome</keyword>
<keyword evidence="7" id="KW-0472">Membrane</keyword>
<accession>A0A1I7NSR3</accession>
<dbReference type="AlphaFoldDB" id="A0A1I7NSR3"/>
<comment type="similarity">
    <text evidence="1">Belongs to the ABC transporter superfamily.</text>
</comment>
<evidence type="ECO:0000313" key="10">
    <source>
        <dbReference type="Proteomes" id="UP000199423"/>
    </source>
</evidence>
<evidence type="ECO:0000256" key="1">
    <source>
        <dbReference type="ARBA" id="ARBA00005417"/>
    </source>
</evidence>
<dbReference type="RefSeq" id="WP_092869154.1">
    <property type="nucleotide sequence ID" value="NZ_FPCH01000003.1"/>
</dbReference>
<feature type="domain" description="ABC transporter" evidence="8">
    <location>
        <begin position="3"/>
        <end position="209"/>
    </location>
</feature>
<keyword evidence="6" id="KW-1278">Translocase</keyword>
<evidence type="ECO:0000256" key="2">
    <source>
        <dbReference type="ARBA" id="ARBA00022448"/>
    </source>
</evidence>
<dbReference type="PROSITE" id="PS00211">
    <property type="entry name" value="ABC_TRANSPORTER_1"/>
    <property type="match status" value="1"/>
</dbReference>
<dbReference type="STRING" id="51670.SAMN04488557_3273"/>
<dbReference type="GO" id="GO:0017004">
    <property type="term" value="P:cytochrome complex assembly"/>
    <property type="evidence" value="ECO:0007669"/>
    <property type="project" value="UniProtKB-KW"/>
</dbReference>
<dbReference type="OrthoDB" id="9800654at2"/>
<dbReference type="GO" id="GO:0016887">
    <property type="term" value="F:ATP hydrolysis activity"/>
    <property type="evidence" value="ECO:0007669"/>
    <property type="project" value="InterPro"/>
</dbReference>
<keyword evidence="3" id="KW-0547">Nucleotide-binding</keyword>
<dbReference type="PROSITE" id="PS50893">
    <property type="entry name" value="ABC_TRANSPORTER_2"/>
    <property type="match status" value="1"/>
</dbReference>
<dbReference type="SUPFAM" id="SSF52540">
    <property type="entry name" value="P-loop containing nucleoside triphosphate hydrolases"/>
    <property type="match status" value="1"/>
</dbReference>
<dbReference type="PANTHER" id="PTHR43499:SF1">
    <property type="entry name" value="ABC TRANSPORTER I FAMILY MEMBER 1"/>
    <property type="match status" value="1"/>
</dbReference>
<dbReference type="GO" id="GO:0005524">
    <property type="term" value="F:ATP binding"/>
    <property type="evidence" value="ECO:0007669"/>
    <property type="project" value="UniProtKB-KW"/>
</dbReference>
<dbReference type="InterPro" id="IPR005895">
    <property type="entry name" value="ABC_transptr_haem_export_CcmA"/>
</dbReference>
<dbReference type="InterPro" id="IPR017871">
    <property type="entry name" value="ABC_transporter-like_CS"/>
</dbReference>
<evidence type="ECO:0000256" key="4">
    <source>
        <dbReference type="ARBA" id="ARBA00022748"/>
    </source>
</evidence>
<name>A0A1I7NSR3_9HYPH</name>